<evidence type="ECO:0000256" key="1">
    <source>
        <dbReference type="ARBA" id="ARBA00009477"/>
    </source>
</evidence>
<proteinExistence type="inferred from homology"/>
<evidence type="ECO:0000259" key="4">
    <source>
        <dbReference type="Pfam" id="PF25973"/>
    </source>
</evidence>
<dbReference type="PANTHER" id="PTHR30469:SF15">
    <property type="entry name" value="HLYD FAMILY OF SECRETION PROTEINS"/>
    <property type="match status" value="1"/>
</dbReference>
<dbReference type="Pfam" id="PF25954">
    <property type="entry name" value="Beta-barrel_RND_2"/>
    <property type="match status" value="1"/>
</dbReference>
<evidence type="ECO:0000313" key="5">
    <source>
        <dbReference type="EMBL" id="OGG44046.1"/>
    </source>
</evidence>
<feature type="domain" description="CusB-like beta-barrel" evidence="2">
    <location>
        <begin position="206"/>
        <end position="278"/>
    </location>
</feature>
<dbReference type="Pfam" id="PF25967">
    <property type="entry name" value="RND-MFP_C"/>
    <property type="match status" value="1"/>
</dbReference>
<dbReference type="Pfam" id="PF25973">
    <property type="entry name" value="BSH_CzcB"/>
    <property type="match status" value="1"/>
</dbReference>
<dbReference type="Gene3D" id="2.40.420.20">
    <property type="match status" value="1"/>
</dbReference>
<sequence length="351" mass="37245">MNLRIIILFALAVVFVGCGGGERQEAASGTPIPVQTVTVAEQAVPALVTAVGTTAAFQTASVGSRLMSRVTEARVREGDRVRKGDVLVRLDSQDLSARRGQAEAGLAEARSALENAALMLRRLQALYDQKATPKKNLDDARTGHARAQAAAQAAEAGLREIDATLAYSAVRAPFDGVVVKKRVDVGDVVAPGAPLLVVEDPSRMKVVARVSEGEMEALRVGGTASVEIDAAGQRRLPCVLERVVPSADPASRTFDVEVVLDNADGRLRSGQFARLLIESGSRRAVLIPKAGLVRQGQLEGVYVADGGVARLRWVRVGRDYGDRAEVLSGLSGGERIVVSDVDRLKDGDRIR</sequence>
<dbReference type="InterPro" id="IPR058627">
    <property type="entry name" value="MdtA-like_C"/>
</dbReference>
<evidence type="ECO:0000259" key="3">
    <source>
        <dbReference type="Pfam" id="PF25967"/>
    </source>
</evidence>
<dbReference type="Gene3D" id="2.40.50.100">
    <property type="match status" value="1"/>
</dbReference>
<dbReference type="PANTHER" id="PTHR30469">
    <property type="entry name" value="MULTIDRUG RESISTANCE PROTEIN MDTA"/>
    <property type="match status" value="1"/>
</dbReference>
<dbReference type="Proteomes" id="UP000178606">
    <property type="component" value="Unassembled WGS sequence"/>
</dbReference>
<feature type="domain" description="Multidrug resistance protein MdtA-like C-terminal permuted SH3" evidence="3">
    <location>
        <begin position="284"/>
        <end position="343"/>
    </location>
</feature>
<dbReference type="Gene3D" id="2.40.30.170">
    <property type="match status" value="1"/>
</dbReference>
<gene>
    <name evidence="5" type="ORF">A3F84_27960</name>
</gene>
<protein>
    <submittedName>
        <fullName evidence="5">Uncharacterized protein</fullName>
    </submittedName>
</protein>
<comment type="caution">
    <text evidence="5">The sequence shown here is derived from an EMBL/GenBank/DDBJ whole genome shotgun (WGS) entry which is preliminary data.</text>
</comment>
<dbReference type="InterPro" id="IPR058647">
    <property type="entry name" value="BSH_CzcB-like"/>
</dbReference>
<name>A0A1F6C4C2_HANXR</name>
<dbReference type="InterPro" id="IPR058792">
    <property type="entry name" value="Beta-barrel_RND_2"/>
</dbReference>
<accession>A0A1F6C4C2</accession>
<dbReference type="NCBIfam" id="TIGR01730">
    <property type="entry name" value="RND_mfp"/>
    <property type="match status" value="1"/>
</dbReference>
<dbReference type="PROSITE" id="PS51257">
    <property type="entry name" value="PROKAR_LIPOPROTEIN"/>
    <property type="match status" value="1"/>
</dbReference>
<dbReference type="EMBL" id="MFKF01000418">
    <property type="protein sequence ID" value="OGG44046.1"/>
    <property type="molecule type" value="Genomic_DNA"/>
</dbReference>
<evidence type="ECO:0000313" key="6">
    <source>
        <dbReference type="Proteomes" id="UP000178606"/>
    </source>
</evidence>
<dbReference type="GO" id="GO:1990281">
    <property type="term" value="C:efflux pump complex"/>
    <property type="evidence" value="ECO:0007669"/>
    <property type="project" value="TreeGrafter"/>
</dbReference>
<organism evidence="5 6">
    <name type="scientific">Handelsmanbacteria sp. (strain RIFCSPLOWO2_12_FULL_64_10)</name>
    <dbReference type="NCBI Taxonomy" id="1817868"/>
    <lineage>
        <taxon>Bacteria</taxon>
        <taxon>Candidatus Handelsmaniibacteriota</taxon>
    </lineage>
</organism>
<dbReference type="Gene3D" id="1.10.287.470">
    <property type="entry name" value="Helix hairpin bin"/>
    <property type="match status" value="1"/>
</dbReference>
<reference evidence="5 6" key="1">
    <citation type="journal article" date="2016" name="Nat. Commun.">
        <title>Thousands of microbial genomes shed light on interconnected biogeochemical processes in an aquifer system.</title>
        <authorList>
            <person name="Anantharaman K."/>
            <person name="Brown C.T."/>
            <person name="Hug L.A."/>
            <person name="Sharon I."/>
            <person name="Castelle C.J."/>
            <person name="Probst A.J."/>
            <person name="Thomas B.C."/>
            <person name="Singh A."/>
            <person name="Wilkins M.J."/>
            <person name="Karaoz U."/>
            <person name="Brodie E.L."/>
            <person name="Williams K.H."/>
            <person name="Hubbard S.S."/>
            <person name="Banfield J.F."/>
        </authorList>
    </citation>
    <scope>NUCLEOTIDE SEQUENCE [LARGE SCALE GENOMIC DNA]</scope>
    <source>
        <strain evidence="6">RIFCSPLOWO2_12_FULL_64_10</strain>
    </source>
</reference>
<dbReference type="AlphaFoldDB" id="A0A1F6C4C2"/>
<evidence type="ECO:0000259" key="2">
    <source>
        <dbReference type="Pfam" id="PF25954"/>
    </source>
</evidence>
<comment type="similarity">
    <text evidence="1">Belongs to the membrane fusion protein (MFP) (TC 8.A.1) family.</text>
</comment>
<dbReference type="SUPFAM" id="SSF111369">
    <property type="entry name" value="HlyD-like secretion proteins"/>
    <property type="match status" value="1"/>
</dbReference>
<feature type="domain" description="CzcB-like barrel-sandwich hybrid" evidence="4">
    <location>
        <begin position="58"/>
        <end position="200"/>
    </location>
</feature>
<dbReference type="GO" id="GO:0015562">
    <property type="term" value="F:efflux transmembrane transporter activity"/>
    <property type="evidence" value="ECO:0007669"/>
    <property type="project" value="TreeGrafter"/>
</dbReference>
<dbReference type="InterPro" id="IPR006143">
    <property type="entry name" value="RND_pump_MFP"/>
</dbReference>